<dbReference type="OrthoDB" id="9789081at2"/>
<keyword evidence="2" id="KW-0808">Transferase</keyword>
<reference evidence="3" key="1">
    <citation type="submission" date="2019-01" db="EMBL/GenBank/DDBJ databases">
        <title>Sphingorhabdus lacus sp.nov., isolated from an oligotrophic freshwater lake.</title>
        <authorList>
            <person name="Park M."/>
        </authorList>
    </citation>
    <scope>NUCLEOTIDE SEQUENCE [LARGE SCALE GENOMIC DNA]</scope>
    <source>
        <strain evidence="3">IMCC1753</strain>
    </source>
</reference>
<dbReference type="KEGG" id="slaa:EUU25_14695"/>
<dbReference type="Proteomes" id="UP000428803">
    <property type="component" value="Chromosome"/>
</dbReference>
<dbReference type="EMBL" id="CP035733">
    <property type="protein sequence ID" value="QGY82324.1"/>
    <property type="molecule type" value="Genomic_DNA"/>
</dbReference>
<dbReference type="PANTHER" id="PTHR43451:SF1">
    <property type="entry name" value="ACETYLTRANSFERASE"/>
    <property type="match status" value="1"/>
</dbReference>
<dbReference type="InterPro" id="IPR016181">
    <property type="entry name" value="Acyl_CoA_acyltransferase"/>
</dbReference>
<feature type="domain" description="N-acetyltransferase" evidence="1">
    <location>
        <begin position="1"/>
        <end position="155"/>
    </location>
</feature>
<protein>
    <submittedName>
        <fullName evidence="2">GNAT family N-acetyltransferase</fullName>
    </submittedName>
</protein>
<sequence length="155" mass="16842">MLVRPFMPSDAEALAALFHASVREAGARDYSAQQVAAWSPSSPDPQDYITRAGDRTVLVAIDEDGEVIGYGDLEPDGHIDHLYCRPDRIGMGAGSAIYAALEAAARDAGIAMVFVEASESARRLFERRGFSIDARNDFTINGVAIHNYHMSKRIA</sequence>
<dbReference type="PROSITE" id="PS51186">
    <property type="entry name" value="GNAT"/>
    <property type="match status" value="1"/>
</dbReference>
<gene>
    <name evidence="2" type="ORF">EUU25_14695</name>
</gene>
<dbReference type="Gene3D" id="3.40.630.30">
    <property type="match status" value="1"/>
</dbReference>
<dbReference type="AlphaFoldDB" id="A0A6I6LBZ2"/>
<organism evidence="2 3">
    <name type="scientific">Sphingorhabdus lacus</name>
    <dbReference type="NCBI Taxonomy" id="392610"/>
    <lineage>
        <taxon>Bacteria</taxon>
        <taxon>Pseudomonadati</taxon>
        <taxon>Pseudomonadota</taxon>
        <taxon>Alphaproteobacteria</taxon>
        <taxon>Sphingomonadales</taxon>
        <taxon>Sphingomonadaceae</taxon>
        <taxon>Sphingorhabdus</taxon>
    </lineage>
</organism>
<dbReference type="InterPro" id="IPR000182">
    <property type="entry name" value="GNAT_dom"/>
</dbReference>
<dbReference type="Pfam" id="PF13673">
    <property type="entry name" value="Acetyltransf_10"/>
    <property type="match status" value="1"/>
</dbReference>
<evidence type="ECO:0000313" key="2">
    <source>
        <dbReference type="EMBL" id="QGY82324.1"/>
    </source>
</evidence>
<keyword evidence="3" id="KW-1185">Reference proteome</keyword>
<dbReference type="SUPFAM" id="SSF55729">
    <property type="entry name" value="Acyl-CoA N-acyltransferases (Nat)"/>
    <property type="match status" value="1"/>
</dbReference>
<evidence type="ECO:0000259" key="1">
    <source>
        <dbReference type="PROSITE" id="PS51186"/>
    </source>
</evidence>
<evidence type="ECO:0000313" key="3">
    <source>
        <dbReference type="Proteomes" id="UP000428803"/>
    </source>
</evidence>
<accession>A0A6I6LBZ2</accession>
<dbReference type="GO" id="GO:0016747">
    <property type="term" value="F:acyltransferase activity, transferring groups other than amino-acyl groups"/>
    <property type="evidence" value="ECO:0007669"/>
    <property type="project" value="InterPro"/>
</dbReference>
<name>A0A6I6LBZ2_9SPHN</name>
<dbReference type="InterPro" id="IPR052564">
    <property type="entry name" value="N-acetyltrans/Recomb-assoc"/>
</dbReference>
<dbReference type="PANTHER" id="PTHR43451">
    <property type="entry name" value="ACETYLTRANSFERASE (GNAT) FAMILY PROTEIN"/>
    <property type="match status" value="1"/>
</dbReference>
<proteinExistence type="predicted"/>